<feature type="active site" evidence="10 12">
    <location>
        <position position="605"/>
    </location>
</feature>
<dbReference type="HAMAP" id="MF_00595">
    <property type="entry name" value="PEPcase_type1"/>
    <property type="match status" value="1"/>
</dbReference>
<dbReference type="EMBL" id="PQNK01000011">
    <property type="protein sequence ID" value="RRO86252.1"/>
    <property type="molecule type" value="Genomic_DNA"/>
</dbReference>
<evidence type="ECO:0000256" key="5">
    <source>
        <dbReference type="ARBA" id="ARBA00022419"/>
    </source>
</evidence>
<evidence type="ECO:0000256" key="3">
    <source>
        <dbReference type="ARBA" id="ARBA00008346"/>
    </source>
</evidence>
<dbReference type="AlphaFoldDB" id="A0A426PYJ9"/>
<feature type="region of interest" description="Disordered" evidence="13">
    <location>
        <begin position="1"/>
        <end position="30"/>
    </location>
</feature>
<comment type="caution">
    <text evidence="14">The sequence shown here is derived from an EMBL/GenBank/DDBJ whole genome shotgun (WGS) entry which is preliminary data.</text>
</comment>
<comment type="subunit">
    <text evidence="10">Homotetramer.</text>
</comment>
<evidence type="ECO:0000256" key="4">
    <source>
        <dbReference type="ARBA" id="ARBA00012305"/>
    </source>
</evidence>
<evidence type="ECO:0000256" key="12">
    <source>
        <dbReference type="PROSITE-ProRule" id="PRU10112"/>
    </source>
</evidence>
<protein>
    <recommendedName>
        <fullName evidence="5 10">Phosphoenolpyruvate carboxylase</fullName>
        <shortName evidence="10">PEPC</shortName>
        <shortName evidence="10">PEPCase</shortName>
        <ecNumber evidence="4 10">4.1.1.31</ecNumber>
    </recommendedName>
</protein>
<keyword evidence="7 10" id="KW-0456">Lyase</keyword>
<evidence type="ECO:0000256" key="6">
    <source>
        <dbReference type="ARBA" id="ARBA00022842"/>
    </source>
</evidence>
<proteinExistence type="inferred from homology"/>
<evidence type="ECO:0000256" key="7">
    <source>
        <dbReference type="ARBA" id="ARBA00023239"/>
    </source>
</evidence>
<dbReference type="InterPro" id="IPR015813">
    <property type="entry name" value="Pyrv/PenolPyrv_kinase-like_dom"/>
</dbReference>
<comment type="catalytic activity">
    <reaction evidence="9 10">
        <text>oxaloacetate + phosphate = phosphoenolpyruvate + hydrogencarbonate</text>
        <dbReference type="Rhea" id="RHEA:28370"/>
        <dbReference type="ChEBI" id="CHEBI:16452"/>
        <dbReference type="ChEBI" id="CHEBI:17544"/>
        <dbReference type="ChEBI" id="CHEBI:43474"/>
        <dbReference type="ChEBI" id="CHEBI:58702"/>
        <dbReference type="EC" id="4.1.1.31"/>
    </reaction>
</comment>
<dbReference type="NCBIfam" id="NF000584">
    <property type="entry name" value="PRK00009.1"/>
    <property type="match status" value="1"/>
</dbReference>
<name>A0A426PYJ9_9CORY</name>
<evidence type="ECO:0000256" key="1">
    <source>
        <dbReference type="ARBA" id="ARBA00001946"/>
    </source>
</evidence>
<dbReference type="SUPFAM" id="SSF51621">
    <property type="entry name" value="Phosphoenolpyruvate/pyruvate domain"/>
    <property type="match status" value="1"/>
</dbReference>
<dbReference type="GO" id="GO:0015977">
    <property type="term" value="P:carbon fixation"/>
    <property type="evidence" value="ECO:0007669"/>
    <property type="project" value="UniProtKB-UniRule"/>
</dbReference>
<feature type="active site" evidence="10 11">
    <location>
        <position position="165"/>
    </location>
</feature>
<dbReference type="InterPro" id="IPR018129">
    <property type="entry name" value="PEP_COase_Lys_AS"/>
</dbReference>
<dbReference type="EC" id="4.1.1.31" evidence="4 10"/>
<dbReference type="GO" id="GO:0005829">
    <property type="term" value="C:cytosol"/>
    <property type="evidence" value="ECO:0007669"/>
    <property type="project" value="TreeGrafter"/>
</dbReference>
<evidence type="ECO:0000313" key="14">
    <source>
        <dbReference type="EMBL" id="RRO86252.1"/>
    </source>
</evidence>
<comment type="similarity">
    <text evidence="3 10">Belongs to the PEPCase type 1 family.</text>
</comment>
<evidence type="ECO:0000256" key="8">
    <source>
        <dbReference type="ARBA" id="ARBA00023300"/>
    </source>
</evidence>
<comment type="function">
    <text evidence="2 10">Forms oxaloacetate, a four-carbon dicarboxylic acid source for the tricarboxylic acid cycle.</text>
</comment>
<dbReference type="Gene3D" id="1.20.1440.90">
    <property type="entry name" value="Phosphoenolpyruvate/pyruvate domain"/>
    <property type="match status" value="1"/>
</dbReference>
<dbReference type="GO" id="GO:0006099">
    <property type="term" value="P:tricarboxylic acid cycle"/>
    <property type="evidence" value="ECO:0007669"/>
    <property type="project" value="InterPro"/>
</dbReference>
<evidence type="ECO:0000256" key="9">
    <source>
        <dbReference type="ARBA" id="ARBA00048995"/>
    </source>
</evidence>
<evidence type="ECO:0000256" key="2">
    <source>
        <dbReference type="ARBA" id="ARBA00003670"/>
    </source>
</evidence>
<dbReference type="InterPro" id="IPR021135">
    <property type="entry name" value="PEP_COase"/>
</dbReference>
<keyword evidence="8 10" id="KW-0120">Carbon dioxide fixation</keyword>
<evidence type="ECO:0000313" key="15">
    <source>
        <dbReference type="Proteomes" id="UP000276526"/>
    </source>
</evidence>
<keyword evidence="6 10" id="KW-0460">Magnesium</keyword>
<dbReference type="PRINTS" id="PR00150">
    <property type="entry name" value="PEPCARBXLASE"/>
</dbReference>
<keyword evidence="14" id="KW-0670">Pyruvate</keyword>
<sequence>MSEPQNVPGTAIPIVPETSGGADQTPDITPDVRDDIRYLGAILGDIVREQEGEEIFRLVEDARRSAFAIRYGDESVTDLTERFRDIPVDRALPVIRAFSHFGLLANLCEDLYEDRLREHAADAGEPAPDSTLEATWRKFDDGHVSASAVSEVMGRAHVAPVLTAHPTETRRRTVFDVQKDITRLMRRRGEILTAPHTARTDERLAALDRDIRRRVTVLWQTELIRSVRPRIEDEINVGLRYYGISLLREIPAINRRVIDHLVDTYGDDVPRTPVVRPGSWIGGDHDGNPYVTADTVRFATDRAAQTVMAHYLEELGTLEHELSLSSNLTDVTPELLELADRGHNDVPSRVDEPFRRAVHGIRGRVAATAVATLGDDIVPAGLDDAHEPYDSAAEMVRDLDTVDRALRQSFDGLIADHRLSDIRAAVQTFGFHLSALDLRQNSETFEEVLTEILARAGVTEDYSAFEESERIELLIGELHTPRPLCDPDAEWSEVTERELGIFRAAAAAVRKFGPEVVPHCIISMASSVSDIIEPMLLLKEVGLFRADGDTPTGGVDVIPLFETIDDLAAGAGIMRELWAHEFYRAYVEQRGGVQEIMLGYSDSNKDGGYLAANWALYDAELQLVAAGEEAGIGLRLFHGRGGTVGRGGGPSYEAILAQPRGAVQGSVRITEQGEIISAKYGVPTSARRNLEALVSATLEASLLPVDHVEDPERAYETMRELAESSRRTYARLMHEDAGFIGYFTSSTPLAEIGSLNIGSRPSSRKQTDSIEDLRAIPWVLSWTQSRTMLPGWFGVGSALRDWIGEGDDAASRLDYLRGLSRRWPFFASVLSNMAQVMAKADLSLAKQYSTLVPDRGDAERIFGVIADEFQLTLEMFLKVTGAGSLLEDNPMLVGSVRNRFPYLVPLNVLQLELLRRYRAGDQSEDVRAGIRLTMNGLATALRNSG</sequence>
<evidence type="ECO:0000256" key="11">
    <source>
        <dbReference type="PROSITE-ProRule" id="PRU10111"/>
    </source>
</evidence>
<organism evidence="14 15">
    <name type="scientific">Corynebacterium bovis</name>
    <dbReference type="NCBI Taxonomy" id="36808"/>
    <lineage>
        <taxon>Bacteria</taxon>
        <taxon>Bacillati</taxon>
        <taxon>Actinomycetota</taxon>
        <taxon>Actinomycetes</taxon>
        <taxon>Mycobacteriales</taxon>
        <taxon>Corynebacteriaceae</taxon>
        <taxon>Corynebacterium</taxon>
    </lineage>
</organism>
<dbReference type="Pfam" id="PF00311">
    <property type="entry name" value="PEPcase"/>
    <property type="match status" value="1"/>
</dbReference>
<dbReference type="Proteomes" id="UP000276526">
    <property type="component" value="Unassembled WGS sequence"/>
</dbReference>
<gene>
    <name evidence="10" type="primary">ppc</name>
    <name evidence="14" type="ORF">CXF48_07485</name>
</gene>
<dbReference type="InterPro" id="IPR033129">
    <property type="entry name" value="PEPCASE_His_AS"/>
</dbReference>
<dbReference type="PROSITE" id="PS00781">
    <property type="entry name" value="PEPCASE_1"/>
    <property type="match status" value="1"/>
</dbReference>
<dbReference type="PROSITE" id="PS00393">
    <property type="entry name" value="PEPCASE_2"/>
    <property type="match status" value="1"/>
</dbReference>
<dbReference type="InterPro" id="IPR022805">
    <property type="entry name" value="PEP_COase_bac/pln-type"/>
</dbReference>
<dbReference type="GO" id="GO:0008964">
    <property type="term" value="F:phosphoenolpyruvate carboxylase activity"/>
    <property type="evidence" value="ECO:0007669"/>
    <property type="project" value="UniProtKB-UniRule"/>
</dbReference>
<dbReference type="GO" id="GO:0006107">
    <property type="term" value="P:oxaloacetate metabolic process"/>
    <property type="evidence" value="ECO:0007669"/>
    <property type="project" value="UniProtKB-UniRule"/>
</dbReference>
<evidence type="ECO:0000256" key="13">
    <source>
        <dbReference type="SAM" id="MobiDB-lite"/>
    </source>
</evidence>
<dbReference type="PANTHER" id="PTHR30523">
    <property type="entry name" value="PHOSPHOENOLPYRUVATE CARBOXYLASE"/>
    <property type="match status" value="1"/>
</dbReference>
<evidence type="ECO:0000256" key="10">
    <source>
        <dbReference type="HAMAP-Rule" id="MF_00595"/>
    </source>
</evidence>
<dbReference type="GO" id="GO:0000287">
    <property type="term" value="F:magnesium ion binding"/>
    <property type="evidence" value="ECO:0007669"/>
    <property type="project" value="UniProtKB-UniRule"/>
</dbReference>
<comment type="cofactor">
    <cofactor evidence="1 10">
        <name>Mg(2+)</name>
        <dbReference type="ChEBI" id="CHEBI:18420"/>
    </cofactor>
</comment>
<reference evidence="14 15" key="1">
    <citation type="submission" date="2018-01" db="EMBL/GenBank/DDBJ databases">
        <title>Twenty Corynebacterium bovis Genomes.</title>
        <authorList>
            <person name="Gulvik C.A."/>
        </authorList>
    </citation>
    <scope>NUCLEOTIDE SEQUENCE [LARGE SCALE GENOMIC DNA]</scope>
    <source>
        <strain evidence="14 15">F6900</strain>
    </source>
</reference>
<dbReference type="PANTHER" id="PTHR30523:SF6">
    <property type="entry name" value="PHOSPHOENOLPYRUVATE CARBOXYLASE"/>
    <property type="match status" value="1"/>
</dbReference>
<accession>A0A426PYJ9</accession>